<dbReference type="AlphaFoldDB" id="A0A4R0NKB7"/>
<dbReference type="PANTHER" id="PTHR39210:SF1">
    <property type="entry name" value="HEPARIN-SULFATE LYASE"/>
    <property type="match status" value="1"/>
</dbReference>
<feature type="signal peptide" evidence="5">
    <location>
        <begin position="1"/>
        <end position="22"/>
    </location>
</feature>
<comment type="caution">
    <text evidence="7">The sequence shown here is derived from an EMBL/GenBank/DDBJ whole genome shotgun (WGS) entry which is preliminary data.</text>
</comment>
<dbReference type="EMBL" id="SJSL01000002">
    <property type="protein sequence ID" value="TCD01182.1"/>
    <property type="molecule type" value="Genomic_DNA"/>
</dbReference>
<dbReference type="Gene3D" id="2.70.98.70">
    <property type="match status" value="1"/>
</dbReference>
<dbReference type="PANTHER" id="PTHR39210">
    <property type="entry name" value="HEPARIN-SULFATE LYASE"/>
    <property type="match status" value="1"/>
</dbReference>
<evidence type="ECO:0000256" key="3">
    <source>
        <dbReference type="ARBA" id="ARBA00022764"/>
    </source>
</evidence>
<dbReference type="OrthoDB" id="9793856at2"/>
<dbReference type="GO" id="GO:0016829">
    <property type="term" value="F:lyase activity"/>
    <property type="evidence" value="ECO:0007669"/>
    <property type="project" value="UniProtKB-KW"/>
</dbReference>
<evidence type="ECO:0000313" key="8">
    <source>
        <dbReference type="Proteomes" id="UP000293347"/>
    </source>
</evidence>
<dbReference type="InterPro" id="IPR012480">
    <property type="entry name" value="Hepar_II_III_C"/>
</dbReference>
<keyword evidence="4" id="KW-0456">Lyase</keyword>
<feature type="domain" description="Heparinase II/III-like C-terminal" evidence="6">
    <location>
        <begin position="429"/>
        <end position="562"/>
    </location>
</feature>
<feature type="chain" id="PRO_5020212974" description="Heparinase II/III-like C-terminal domain-containing protein" evidence="5">
    <location>
        <begin position="23"/>
        <end position="644"/>
    </location>
</feature>
<evidence type="ECO:0000256" key="1">
    <source>
        <dbReference type="ARBA" id="ARBA00004418"/>
    </source>
</evidence>
<dbReference type="SUPFAM" id="SSF48230">
    <property type="entry name" value="Chondroitin AC/alginate lyase"/>
    <property type="match status" value="1"/>
</dbReference>
<keyword evidence="8" id="KW-1185">Reference proteome</keyword>
<evidence type="ECO:0000256" key="4">
    <source>
        <dbReference type="ARBA" id="ARBA00023239"/>
    </source>
</evidence>
<gene>
    <name evidence="7" type="ORF">EZ437_10485</name>
</gene>
<dbReference type="Proteomes" id="UP000293347">
    <property type="component" value="Unassembled WGS sequence"/>
</dbReference>
<evidence type="ECO:0000313" key="7">
    <source>
        <dbReference type="EMBL" id="TCD01182.1"/>
    </source>
</evidence>
<dbReference type="Pfam" id="PF07940">
    <property type="entry name" value="Hepar_II_III_C"/>
    <property type="match status" value="1"/>
</dbReference>
<reference evidence="7 8" key="1">
    <citation type="submission" date="2019-02" db="EMBL/GenBank/DDBJ databases">
        <title>Pedobacter sp. RP-1-14 sp. nov., isolated from Arctic soil.</title>
        <authorList>
            <person name="Dahal R.H."/>
        </authorList>
    </citation>
    <scope>NUCLEOTIDE SEQUENCE [LARGE SCALE GENOMIC DNA]</scope>
    <source>
        <strain evidence="7 8">RP-1-14</strain>
    </source>
</reference>
<evidence type="ECO:0000256" key="5">
    <source>
        <dbReference type="SAM" id="SignalP"/>
    </source>
</evidence>
<evidence type="ECO:0000259" key="6">
    <source>
        <dbReference type="Pfam" id="PF07940"/>
    </source>
</evidence>
<evidence type="ECO:0000256" key="2">
    <source>
        <dbReference type="ARBA" id="ARBA00022729"/>
    </source>
</evidence>
<dbReference type="Gene3D" id="1.50.10.100">
    <property type="entry name" value="Chondroitin AC/alginate lyase"/>
    <property type="match status" value="1"/>
</dbReference>
<keyword evidence="3" id="KW-0574">Periplasm</keyword>
<protein>
    <recommendedName>
        <fullName evidence="6">Heparinase II/III-like C-terminal domain-containing protein</fullName>
    </recommendedName>
</protein>
<accession>A0A4R0NKB7</accession>
<sequence length="644" mass="71223">MKKNTLAFLLLLLIFPAAGVHAQNGYLQNAFQSAGGGAILSNISNWRQREKKAILSGIAELPEHAKQDLVRAADEALKQNWTAIRLSDYAEFKENGNRVNFEHLYLSRRSKLSVLCAGELVTGKGKYLPEIIDGIWLMLEESTWVLPAHLYTKQVNFPDPSNPVIDLFAAETAAHLAWVKLLLGEELDAVSPVLTKRISEALQTRLLQPYLATNSYWWMGLKNQRKQNNWNIWINSNVLKVAALTEDDAELRIALITKVIRSADRFIDDYPADGGCDEGPAYWSAAGGCLGEFLAVLTRISSGKLDWSQNVLFKNIGAYIYKVHIAGNRFVNFADAPGAILPDPGRVYNFGEMFDDDKMKHFAAYLGSISGGPSGYLGIGSIVSFANNVRVSKALSTITPIAPLPMQNWLPDLQIVNLRGKEGDSNGLTFMAKGGNNGESHNHNDVGNFMVYKDGDPVLIDLGKGTYTKQTFSPDRYKLWYTQSQWHNCPIINGADQQASETFSATAVKFTKGKAADVFTMNLAKAYPAAAAVKSWVRQFTYRPAQQELILKDSYQLSGYHAASSLSFVACRLPVKEKEGIIRLSSISGKLLSMSYDPKLLSATIEEQLVDDTSIAGVWGKSVYRIKLTTIGKNLKGDYSIRIR</sequence>
<dbReference type="InterPro" id="IPR008929">
    <property type="entry name" value="Chondroitin_lyas"/>
</dbReference>
<proteinExistence type="predicted"/>
<comment type="subcellular location">
    <subcellularLocation>
        <location evidence="1">Periplasm</location>
    </subcellularLocation>
</comment>
<dbReference type="RefSeq" id="WP_131595874.1">
    <property type="nucleotide sequence ID" value="NZ_SJSL01000002.1"/>
</dbReference>
<dbReference type="GO" id="GO:0042597">
    <property type="term" value="C:periplasmic space"/>
    <property type="evidence" value="ECO:0007669"/>
    <property type="project" value="UniProtKB-SubCell"/>
</dbReference>
<keyword evidence="2 5" id="KW-0732">Signal</keyword>
<name>A0A4R0NKB7_9SPHI</name>
<organism evidence="7 8">
    <name type="scientific">Pedobacter psychroterrae</name>
    <dbReference type="NCBI Taxonomy" id="2530453"/>
    <lineage>
        <taxon>Bacteria</taxon>
        <taxon>Pseudomonadati</taxon>
        <taxon>Bacteroidota</taxon>
        <taxon>Sphingobacteriia</taxon>
        <taxon>Sphingobacteriales</taxon>
        <taxon>Sphingobacteriaceae</taxon>
        <taxon>Pedobacter</taxon>
    </lineage>
</organism>